<dbReference type="PANTHER" id="PTHR22923">
    <property type="entry name" value="CEREBELLIN-RELATED"/>
    <property type="match status" value="1"/>
</dbReference>
<keyword evidence="7" id="KW-1185">Reference proteome</keyword>
<dbReference type="InterPro" id="IPR001073">
    <property type="entry name" value="C1q_dom"/>
</dbReference>
<dbReference type="SMART" id="SM00110">
    <property type="entry name" value="C1Q"/>
    <property type="match status" value="1"/>
</dbReference>
<name>A0A8B6GM16_MYTGA</name>
<proteinExistence type="predicted"/>
<dbReference type="PROSITE" id="PS50871">
    <property type="entry name" value="C1Q"/>
    <property type="match status" value="1"/>
</dbReference>
<comment type="caution">
    <text evidence="6">The sequence shown here is derived from an EMBL/GenBank/DDBJ whole genome shotgun (WGS) entry which is preliminary data.</text>
</comment>
<feature type="signal peptide" evidence="4">
    <location>
        <begin position="1"/>
        <end position="23"/>
    </location>
</feature>
<comment type="subcellular location">
    <subcellularLocation>
        <location evidence="1">Secreted</location>
    </subcellularLocation>
</comment>
<evidence type="ECO:0000256" key="4">
    <source>
        <dbReference type="SAM" id="SignalP"/>
    </source>
</evidence>
<feature type="domain" description="C1q" evidence="5">
    <location>
        <begin position="71"/>
        <end position="215"/>
    </location>
</feature>
<reference evidence="6" key="1">
    <citation type="submission" date="2018-11" db="EMBL/GenBank/DDBJ databases">
        <authorList>
            <person name="Alioto T."/>
            <person name="Alioto T."/>
        </authorList>
    </citation>
    <scope>NUCLEOTIDE SEQUENCE</scope>
</reference>
<evidence type="ECO:0000259" key="5">
    <source>
        <dbReference type="PROSITE" id="PS50871"/>
    </source>
</evidence>
<protein>
    <recommendedName>
        <fullName evidence="5">C1q domain-containing protein</fullName>
    </recommendedName>
</protein>
<dbReference type="Gene3D" id="2.60.120.40">
    <property type="match status" value="1"/>
</dbReference>
<evidence type="ECO:0000256" key="1">
    <source>
        <dbReference type="ARBA" id="ARBA00004613"/>
    </source>
</evidence>
<dbReference type="Proteomes" id="UP000596742">
    <property type="component" value="Unassembled WGS sequence"/>
</dbReference>
<keyword evidence="2" id="KW-0964">Secreted</keyword>
<dbReference type="Pfam" id="PF00386">
    <property type="entry name" value="C1q"/>
    <property type="match status" value="1"/>
</dbReference>
<keyword evidence="3 4" id="KW-0732">Signal</keyword>
<gene>
    <name evidence="6" type="ORF">MGAL_10B007678</name>
</gene>
<dbReference type="SUPFAM" id="SSF49842">
    <property type="entry name" value="TNF-like"/>
    <property type="match status" value="1"/>
</dbReference>
<dbReference type="EMBL" id="UYJE01008665">
    <property type="protein sequence ID" value="VDI65832.1"/>
    <property type="molecule type" value="Genomic_DNA"/>
</dbReference>
<dbReference type="AlphaFoldDB" id="A0A8B6GM16"/>
<feature type="chain" id="PRO_5032651602" description="C1q domain-containing protein" evidence="4">
    <location>
        <begin position="24"/>
        <end position="215"/>
    </location>
</feature>
<evidence type="ECO:0000256" key="2">
    <source>
        <dbReference type="ARBA" id="ARBA00022525"/>
    </source>
</evidence>
<organism evidence="6 7">
    <name type="scientific">Mytilus galloprovincialis</name>
    <name type="common">Mediterranean mussel</name>
    <dbReference type="NCBI Taxonomy" id="29158"/>
    <lineage>
        <taxon>Eukaryota</taxon>
        <taxon>Metazoa</taxon>
        <taxon>Spiralia</taxon>
        <taxon>Lophotrochozoa</taxon>
        <taxon>Mollusca</taxon>
        <taxon>Bivalvia</taxon>
        <taxon>Autobranchia</taxon>
        <taxon>Pteriomorphia</taxon>
        <taxon>Mytilida</taxon>
        <taxon>Mytiloidea</taxon>
        <taxon>Mytilidae</taxon>
        <taxon>Mytilinae</taxon>
        <taxon>Mytilus</taxon>
    </lineage>
</organism>
<sequence>MVFKIGLCMTLGCFNALISNAASEIGTHDASLEARFIEMEKRQREQSFQLENQKKTYRTTGEIVLRPSRQSSIEATAFYAYMNHYEHTPSNHHVIIFDIEITDSQGTYNKYTGTFSAPLDGLYAFAYTIRMACISASANSNATAPFELVRNDHVESVVYVGETVCKNQDTVSGFAILKASKGDSVYVRTHSSFLIHGNILSDNNGRTSFSGWLIK</sequence>
<evidence type="ECO:0000313" key="7">
    <source>
        <dbReference type="Proteomes" id="UP000596742"/>
    </source>
</evidence>
<dbReference type="GO" id="GO:0005576">
    <property type="term" value="C:extracellular region"/>
    <property type="evidence" value="ECO:0007669"/>
    <property type="project" value="UniProtKB-SubCell"/>
</dbReference>
<dbReference type="OrthoDB" id="6151356at2759"/>
<evidence type="ECO:0000256" key="3">
    <source>
        <dbReference type="ARBA" id="ARBA00022729"/>
    </source>
</evidence>
<dbReference type="PANTHER" id="PTHR22923:SF116">
    <property type="entry name" value="C1Q DOMAIN-CONTAINING PROTEIN"/>
    <property type="match status" value="1"/>
</dbReference>
<evidence type="ECO:0000313" key="6">
    <source>
        <dbReference type="EMBL" id="VDI65832.1"/>
    </source>
</evidence>
<accession>A0A8B6GM16</accession>
<dbReference type="InterPro" id="IPR008983">
    <property type="entry name" value="Tumour_necrosis_fac-like_dom"/>
</dbReference>
<dbReference type="InterPro" id="IPR050822">
    <property type="entry name" value="Cerebellin_Synaptic_Org"/>
</dbReference>